<dbReference type="InterPro" id="IPR011990">
    <property type="entry name" value="TPR-like_helical_dom_sf"/>
</dbReference>
<dbReference type="Proteomes" id="UP001206126">
    <property type="component" value="Unassembled WGS sequence"/>
</dbReference>
<comment type="caution">
    <text evidence="1">The sequence shown here is derived from an EMBL/GenBank/DDBJ whole genome shotgun (WGS) entry which is preliminary data.</text>
</comment>
<proteinExistence type="predicted"/>
<protein>
    <recommendedName>
        <fullName evidence="3">Sel1 repeat family protein</fullName>
    </recommendedName>
</protein>
<gene>
    <name evidence="1" type="ORF">NX774_10345</name>
</gene>
<dbReference type="EMBL" id="JANUHB010000002">
    <property type="protein sequence ID" value="MCS0808318.1"/>
    <property type="molecule type" value="Genomic_DNA"/>
</dbReference>
<evidence type="ECO:0000313" key="2">
    <source>
        <dbReference type="Proteomes" id="UP001206126"/>
    </source>
</evidence>
<name>A0ABT2DAI5_9BURK</name>
<evidence type="ECO:0008006" key="3">
    <source>
        <dbReference type="Google" id="ProtNLM"/>
    </source>
</evidence>
<reference evidence="1 2" key="1">
    <citation type="submission" date="2022-08" db="EMBL/GenBank/DDBJ databases">
        <title>Reclassification of Massilia species as members of the genera Telluria, Duganella, Pseudoduganella, Mokoshia gen. nov. and Zemynaea gen. nov. using orthogonal and non-orthogonal genome-based approaches.</title>
        <authorList>
            <person name="Bowman J.P."/>
        </authorList>
    </citation>
    <scope>NUCLEOTIDE SEQUENCE [LARGE SCALE GENOMIC DNA]</scope>
    <source>
        <strain evidence="1 2">JCM 31605</strain>
    </source>
</reference>
<dbReference type="SUPFAM" id="SSF81901">
    <property type="entry name" value="HCP-like"/>
    <property type="match status" value="1"/>
</dbReference>
<dbReference type="RefSeq" id="WP_258822090.1">
    <property type="nucleotide sequence ID" value="NZ_JANUHB010000002.1"/>
</dbReference>
<sequence length="183" mass="20141">MKNLFYIFLFLFVVGPLAGHSEELKCKKGSQVMTNDYTRALSLIRGGERLTEEQEKDVVHSLEIAVASQCQQAALVLADFKINQAAALPKGTSQRTVDDFDDEIHALLLEADKIGEGCFQLGSFYLTSGSKYFAPKKGLRILEAAAHAGDEQAIEFLANIYQNGIAGVKPDSSKAHYWKAKLK</sequence>
<keyword evidence="2" id="KW-1185">Reference proteome</keyword>
<accession>A0ABT2DAI5</accession>
<organism evidence="1 2">
    <name type="scientific">Massilia agilis</name>
    <dbReference type="NCBI Taxonomy" id="1811226"/>
    <lineage>
        <taxon>Bacteria</taxon>
        <taxon>Pseudomonadati</taxon>
        <taxon>Pseudomonadota</taxon>
        <taxon>Betaproteobacteria</taxon>
        <taxon>Burkholderiales</taxon>
        <taxon>Oxalobacteraceae</taxon>
        <taxon>Telluria group</taxon>
        <taxon>Massilia</taxon>
    </lineage>
</organism>
<dbReference type="Gene3D" id="1.25.40.10">
    <property type="entry name" value="Tetratricopeptide repeat domain"/>
    <property type="match status" value="1"/>
</dbReference>
<evidence type="ECO:0000313" key="1">
    <source>
        <dbReference type="EMBL" id="MCS0808318.1"/>
    </source>
</evidence>